<dbReference type="InterPro" id="IPR036397">
    <property type="entry name" value="RNaseH_sf"/>
</dbReference>
<name>A0A7V2B0W3_RHOMR</name>
<keyword evidence="5 16" id="KW-0548">Nucleotidyltransferase</keyword>
<reference evidence="20" key="1">
    <citation type="journal article" date="2020" name="mSystems">
        <title>Genome- and Community-Level Interaction Insights into Carbon Utilization and Element Cycling Functions of Hydrothermarchaeota in Hydrothermal Sediment.</title>
        <authorList>
            <person name="Zhou Z."/>
            <person name="Liu Y."/>
            <person name="Xu W."/>
            <person name="Pan J."/>
            <person name="Luo Z.H."/>
            <person name="Li M."/>
        </authorList>
    </citation>
    <scope>NUCLEOTIDE SEQUENCE [LARGE SCALE GENOMIC DNA]</scope>
    <source>
        <strain evidence="20">SpSt-143</strain>
    </source>
</reference>
<keyword evidence="7" id="KW-0540">Nuclease</keyword>
<evidence type="ECO:0000256" key="14">
    <source>
        <dbReference type="ARBA" id="ARBA00049244"/>
    </source>
</evidence>
<keyword evidence="9 16" id="KW-0378">Hydrolase</keyword>
<dbReference type="PROSITE" id="PS00447">
    <property type="entry name" value="DNA_POLYMERASE_A"/>
    <property type="match status" value="1"/>
</dbReference>
<evidence type="ECO:0000256" key="15">
    <source>
        <dbReference type="NCBIfam" id="TIGR00593"/>
    </source>
</evidence>
<dbReference type="FunFam" id="1.10.150.20:FF:000003">
    <property type="entry name" value="DNA polymerase I"/>
    <property type="match status" value="1"/>
</dbReference>
<organism evidence="20">
    <name type="scientific">Rhodothermus marinus</name>
    <name type="common">Rhodothermus obamensis</name>
    <dbReference type="NCBI Taxonomy" id="29549"/>
    <lineage>
        <taxon>Bacteria</taxon>
        <taxon>Pseudomonadati</taxon>
        <taxon>Rhodothermota</taxon>
        <taxon>Rhodothermia</taxon>
        <taxon>Rhodothermales</taxon>
        <taxon>Rhodothermaceae</taxon>
        <taxon>Rhodothermus</taxon>
    </lineage>
</organism>
<evidence type="ECO:0000256" key="8">
    <source>
        <dbReference type="ARBA" id="ARBA00022763"/>
    </source>
</evidence>
<dbReference type="NCBIfam" id="NF004397">
    <property type="entry name" value="PRK05755.1"/>
    <property type="match status" value="1"/>
</dbReference>
<dbReference type="FunFam" id="1.20.1060.10:FF:000001">
    <property type="entry name" value="DNA polymerase I"/>
    <property type="match status" value="1"/>
</dbReference>
<dbReference type="FunFam" id="1.10.150.20:FF:000002">
    <property type="entry name" value="DNA polymerase I"/>
    <property type="match status" value="1"/>
</dbReference>
<evidence type="ECO:0000256" key="5">
    <source>
        <dbReference type="ARBA" id="ARBA00022695"/>
    </source>
</evidence>
<dbReference type="PANTHER" id="PTHR10133">
    <property type="entry name" value="DNA POLYMERASE I"/>
    <property type="match status" value="1"/>
</dbReference>
<dbReference type="SMART" id="SM00279">
    <property type="entry name" value="HhH2"/>
    <property type="match status" value="1"/>
</dbReference>
<feature type="domain" description="5'-3' exonuclease" evidence="18">
    <location>
        <begin position="2"/>
        <end position="265"/>
    </location>
</feature>
<dbReference type="Gene3D" id="3.40.50.1010">
    <property type="entry name" value="5'-nuclease"/>
    <property type="match status" value="1"/>
</dbReference>
<dbReference type="NCBIfam" id="TIGR00593">
    <property type="entry name" value="pola"/>
    <property type="match status" value="1"/>
</dbReference>
<feature type="domain" description="DNA-directed DNA polymerase family A palm" evidence="19">
    <location>
        <begin position="674"/>
        <end position="880"/>
    </location>
</feature>
<dbReference type="Gene3D" id="3.30.420.10">
    <property type="entry name" value="Ribonuclease H-like superfamily/Ribonuclease H"/>
    <property type="match status" value="1"/>
</dbReference>
<dbReference type="InterPro" id="IPR019760">
    <property type="entry name" value="DNA-dir_DNA_pol_A_CS"/>
</dbReference>
<dbReference type="SUPFAM" id="SSF88723">
    <property type="entry name" value="PIN domain-like"/>
    <property type="match status" value="1"/>
</dbReference>
<keyword evidence="10 16" id="KW-0269">Exonuclease</keyword>
<keyword evidence="8 16" id="KW-0227">DNA damage</keyword>
<keyword evidence="11 16" id="KW-0239">DNA-directed DNA polymerase</keyword>
<dbReference type="GO" id="GO:0008408">
    <property type="term" value="F:3'-5' exonuclease activity"/>
    <property type="evidence" value="ECO:0007669"/>
    <property type="project" value="UniProtKB-UniRule"/>
</dbReference>
<dbReference type="CDD" id="cd08637">
    <property type="entry name" value="DNA_pol_A_pol_I_C"/>
    <property type="match status" value="1"/>
</dbReference>
<dbReference type="SUPFAM" id="SSF56672">
    <property type="entry name" value="DNA/RNA polymerases"/>
    <property type="match status" value="1"/>
</dbReference>
<feature type="domain" description="3'-5' exonuclease" evidence="17">
    <location>
        <begin position="326"/>
        <end position="506"/>
    </location>
</feature>
<evidence type="ECO:0000259" key="19">
    <source>
        <dbReference type="SMART" id="SM00482"/>
    </source>
</evidence>
<dbReference type="InterPro" id="IPR036279">
    <property type="entry name" value="5-3_exonuclease_C_sf"/>
</dbReference>
<dbReference type="GO" id="GO:0006302">
    <property type="term" value="P:double-strand break repair"/>
    <property type="evidence" value="ECO:0007669"/>
    <property type="project" value="TreeGrafter"/>
</dbReference>
<dbReference type="Pfam" id="PF01612">
    <property type="entry name" value="DNA_pol_A_exo1"/>
    <property type="match status" value="1"/>
</dbReference>
<comment type="similarity">
    <text evidence="1 16">Belongs to the DNA polymerase type-A family.</text>
</comment>
<dbReference type="SMART" id="SM00482">
    <property type="entry name" value="POLAc"/>
    <property type="match status" value="1"/>
</dbReference>
<evidence type="ECO:0000256" key="1">
    <source>
        <dbReference type="ARBA" id="ARBA00007705"/>
    </source>
</evidence>
<dbReference type="GO" id="GO:0003677">
    <property type="term" value="F:DNA binding"/>
    <property type="evidence" value="ECO:0007669"/>
    <property type="project" value="UniProtKB-UniRule"/>
</dbReference>
<dbReference type="Gene3D" id="1.10.150.20">
    <property type="entry name" value="5' to 3' exonuclease, C-terminal subdomain"/>
    <property type="match status" value="2"/>
</dbReference>
<dbReference type="Pfam" id="PF02739">
    <property type="entry name" value="5_3_exonuc_N"/>
    <property type="match status" value="1"/>
</dbReference>
<dbReference type="SMART" id="SM00474">
    <property type="entry name" value="35EXOc"/>
    <property type="match status" value="1"/>
</dbReference>
<dbReference type="InterPro" id="IPR012337">
    <property type="entry name" value="RNaseH-like_sf"/>
</dbReference>
<evidence type="ECO:0000256" key="10">
    <source>
        <dbReference type="ARBA" id="ARBA00022839"/>
    </source>
</evidence>
<dbReference type="GO" id="GO:0006261">
    <property type="term" value="P:DNA-templated DNA replication"/>
    <property type="evidence" value="ECO:0007669"/>
    <property type="project" value="UniProtKB-UniRule"/>
</dbReference>
<dbReference type="PRINTS" id="PR00868">
    <property type="entry name" value="DNAPOLI"/>
</dbReference>
<dbReference type="SUPFAM" id="SSF53098">
    <property type="entry name" value="Ribonuclease H-like"/>
    <property type="match status" value="1"/>
</dbReference>
<dbReference type="InterPro" id="IPR020045">
    <property type="entry name" value="DNA_polI_H3TH"/>
</dbReference>
<evidence type="ECO:0000256" key="9">
    <source>
        <dbReference type="ARBA" id="ARBA00022801"/>
    </source>
</evidence>
<evidence type="ECO:0000259" key="18">
    <source>
        <dbReference type="SMART" id="SM00475"/>
    </source>
</evidence>
<dbReference type="PANTHER" id="PTHR10133:SF27">
    <property type="entry name" value="DNA POLYMERASE NU"/>
    <property type="match status" value="1"/>
</dbReference>
<dbReference type="InterPro" id="IPR002421">
    <property type="entry name" value="5-3_exonuclease"/>
</dbReference>
<dbReference type="CDD" id="cd06139">
    <property type="entry name" value="DNA_polA_I_Ecoli_like_exo"/>
    <property type="match status" value="1"/>
</dbReference>
<protein>
    <recommendedName>
        <fullName evidence="3 15">DNA polymerase I</fullName>
        <ecNumber evidence="2 15">2.7.7.7</ecNumber>
    </recommendedName>
</protein>
<evidence type="ECO:0000256" key="6">
    <source>
        <dbReference type="ARBA" id="ARBA00022705"/>
    </source>
</evidence>
<dbReference type="Gene3D" id="1.20.1060.10">
    <property type="entry name" value="Taq DNA Polymerase, Chain T, domain 4"/>
    <property type="match status" value="1"/>
</dbReference>
<evidence type="ECO:0000256" key="2">
    <source>
        <dbReference type="ARBA" id="ARBA00012417"/>
    </source>
</evidence>
<evidence type="ECO:0000256" key="16">
    <source>
        <dbReference type="RuleBase" id="RU004460"/>
    </source>
</evidence>
<keyword evidence="13 16" id="KW-0234">DNA repair</keyword>
<dbReference type="EMBL" id="DSGB01000005">
    <property type="protein sequence ID" value="HER96190.1"/>
    <property type="molecule type" value="Genomic_DNA"/>
</dbReference>
<evidence type="ECO:0000259" key="17">
    <source>
        <dbReference type="SMART" id="SM00474"/>
    </source>
</evidence>
<dbReference type="InterPro" id="IPR029060">
    <property type="entry name" value="PIN-like_dom_sf"/>
</dbReference>
<evidence type="ECO:0000256" key="4">
    <source>
        <dbReference type="ARBA" id="ARBA00022679"/>
    </source>
</evidence>
<dbReference type="InterPro" id="IPR008918">
    <property type="entry name" value="HhH2"/>
</dbReference>
<dbReference type="InterPro" id="IPR020046">
    <property type="entry name" value="5-3_exonucl_a-hlix_arch_N"/>
</dbReference>
<dbReference type="SMART" id="SM00475">
    <property type="entry name" value="53EXOc"/>
    <property type="match status" value="1"/>
</dbReference>
<comment type="catalytic activity">
    <reaction evidence="14 16">
        <text>DNA(n) + a 2'-deoxyribonucleoside 5'-triphosphate = DNA(n+1) + diphosphate</text>
        <dbReference type="Rhea" id="RHEA:22508"/>
        <dbReference type="Rhea" id="RHEA-COMP:17339"/>
        <dbReference type="Rhea" id="RHEA-COMP:17340"/>
        <dbReference type="ChEBI" id="CHEBI:33019"/>
        <dbReference type="ChEBI" id="CHEBI:61560"/>
        <dbReference type="ChEBI" id="CHEBI:173112"/>
        <dbReference type="EC" id="2.7.7.7"/>
    </reaction>
</comment>
<keyword evidence="12 16" id="KW-0238">DNA-binding</keyword>
<dbReference type="InterPro" id="IPR002298">
    <property type="entry name" value="DNA_polymerase_A"/>
</dbReference>
<dbReference type="InterPro" id="IPR018320">
    <property type="entry name" value="DNA_polymerase_1"/>
</dbReference>
<keyword evidence="4 16" id="KW-0808">Transferase</keyword>
<dbReference type="CDD" id="cd09859">
    <property type="entry name" value="PIN_53EXO"/>
    <property type="match status" value="1"/>
</dbReference>
<dbReference type="GO" id="GO:0008409">
    <property type="term" value="F:5'-3' exonuclease activity"/>
    <property type="evidence" value="ECO:0007669"/>
    <property type="project" value="UniProtKB-UniRule"/>
</dbReference>
<dbReference type="SUPFAM" id="SSF47807">
    <property type="entry name" value="5' to 3' exonuclease, C-terminal subdomain"/>
    <property type="match status" value="1"/>
</dbReference>
<proteinExistence type="inferred from homology"/>
<dbReference type="Pfam" id="PF00476">
    <property type="entry name" value="DNA_pol_A"/>
    <property type="match status" value="1"/>
</dbReference>
<dbReference type="EC" id="2.7.7.7" evidence="2 15"/>
<evidence type="ECO:0000313" key="20">
    <source>
        <dbReference type="EMBL" id="HER96190.1"/>
    </source>
</evidence>
<evidence type="ECO:0000256" key="13">
    <source>
        <dbReference type="ARBA" id="ARBA00023204"/>
    </source>
</evidence>
<dbReference type="InterPro" id="IPR043502">
    <property type="entry name" value="DNA/RNA_pol_sf"/>
</dbReference>
<dbReference type="Pfam" id="PF01367">
    <property type="entry name" value="5_3_exonuc"/>
    <property type="match status" value="1"/>
</dbReference>
<dbReference type="Gene3D" id="3.30.70.370">
    <property type="match status" value="1"/>
</dbReference>
<keyword evidence="6 16" id="KW-0235">DNA replication</keyword>
<comment type="caution">
    <text evidence="20">The sequence shown here is derived from an EMBL/GenBank/DDBJ whole genome shotgun (WGS) entry which is preliminary data.</text>
</comment>
<evidence type="ECO:0000256" key="12">
    <source>
        <dbReference type="ARBA" id="ARBA00023125"/>
    </source>
</evidence>
<evidence type="ECO:0000256" key="11">
    <source>
        <dbReference type="ARBA" id="ARBA00022932"/>
    </source>
</evidence>
<dbReference type="InterPro" id="IPR001098">
    <property type="entry name" value="DNA-dir_DNA_pol_A_palm_dom"/>
</dbReference>
<dbReference type="CDD" id="cd09898">
    <property type="entry name" value="H3TH_53EXO"/>
    <property type="match status" value="1"/>
</dbReference>
<accession>A0A7V2B0W3</accession>
<dbReference type="AlphaFoldDB" id="A0A7V2B0W3"/>
<dbReference type="InterPro" id="IPR002562">
    <property type="entry name" value="3'-5'_exonuclease_dom"/>
</dbReference>
<evidence type="ECO:0000256" key="3">
    <source>
        <dbReference type="ARBA" id="ARBA00020311"/>
    </source>
</evidence>
<sequence>MKRLYLLDAMALAYRAHYVFISRPLVNSKGQNTSAAYGFTTSLLKLMEDHAMDYLAVVFDAPGEEGTFRETLYEAYKAHREPPPEDLQANLPWIKEIVQALDIPLLEEPGVEADDVIGTLARRAESHGIEVVIVSPDKDFLQLLSPRITLYRPSRRGETFEPITEETFRQTYGIAPQQFIDVLALMGDPSDNVPGVPGIGEKTALQLIQQYGSVENLLAHAEEVPGKRAREGLLAHREAALLSKKLVTIHTDVPLRISWQAFHRAQPDSARLMRIFQELEFESLLRRLREEGLGGQSLPEPPEAEISFAFGPYQPLAVYDPKKANYRIVRNLTELEALLPQLEGHARLSIDTETTSTEAMWASLVGVAISWEKGQGVYLPTPLPDGTPTEVVLRRLAPYVQSVPLKVGQNLKYDLLVLARHGLELPPPYFDTMVAHYLIAPEEPHSLDVLARQYLHYQTVPIAELIGSGKDQKSMRDVAIDAVGPYACEDTDIALQLADVLAEELDRLGLRKIAEAMEFPLIEVLADMERTGIGIDRGVLREIGAQLEAELHQLEAEIYRLAGVAFTIGSPQQLAEVLFKRLGLKPRARTGTGRPSTKESVLEELATQHPLPGLVLDWRHLAKLKSTYVEGLEPLIHPETGRIHTTFNQTITATGRLSSSNPNLQNIPVRTEVGREIRRAFIPRPGWKLLSADYVQIELRILAAMSGDEALQRAFAEGQDIHAATAARVFHVPLAQVTPEQRRKAKMVNYGIPYGISAWGLAQRLRCPTREAQALIEEYQRAFPGVTRFLHQMVEKARQKGYVETLLGRRRYVPNINSPNRAERSMAERIAVNMPIQGTQADMIKLAMVHIYHRLRREGYRAKMILQVHDELVFEIPPEELDAVSQLVVEEMKRALPLEGVPIEVDIGIGDNWLDAH</sequence>
<evidence type="ECO:0000256" key="7">
    <source>
        <dbReference type="ARBA" id="ARBA00022722"/>
    </source>
</evidence>
<gene>
    <name evidence="16 20" type="primary">polA</name>
    <name evidence="20" type="ORF">ENO59_06695</name>
</gene>
<comment type="function">
    <text evidence="16">In addition to polymerase activity, this DNA polymerase exhibits 3'-5' and 5'-3' exonuclease activity.</text>
</comment>
<dbReference type="GO" id="GO:0003887">
    <property type="term" value="F:DNA-directed DNA polymerase activity"/>
    <property type="evidence" value="ECO:0007669"/>
    <property type="project" value="UniProtKB-UniRule"/>
</dbReference>